<feature type="transmembrane region" description="Helical" evidence="1">
    <location>
        <begin position="139"/>
        <end position="157"/>
    </location>
</feature>
<gene>
    <name evidence="2" type="ORF">Pka01_38560</name>
</gene>
<comment type="caution">
    <text evidence="2">The sequence shown here is derived from an EMBL/GenBank/DDBJ whole genome shotgun (WGS) entry which is preliminary data.</text>
</comment>
<keyword evidence="1" id="KW-1133">Transmembrane helix</keyword>
<sequence length="158" mass="17199">MSESLRTVVLFAATMTTGLMAGLFYAYSVSVMPGLAASDDRTFVVAMRRINIAIQNGLFLLAFGGSALLTLAAALLHLGEPQTPPLVAAFVTYALALVLTFSVNIPLNNALDKVDEAAPAAEHALARQRFERRWVRWNVARTFVHLAAFAFMIWALMV</sequence>
<name>A0A8J3LZC4_9ACTN</name>
<evidence type="ECO:0000313" key="2">
    <source>
        <dbReference type="EMBL" id="GIG80729.1"/>
    </source>
</evidence>
<evidence type="ECO:0000256" key="1">
    <source>
        <dbReference type="SAM" id="Phobius"/>
    </source>
</evidence>
<evidence type="ECO:0000313" key="3">
    <source>
        <dbReference type="Proteomes" id="UP000630097"/>
    </source>
</evidence>
<dbReference type="RefSeq" id="WP_203884119.1">
    <property type="nucleotide sequence ID" value="NZ_BAABHH010000014.1"/>
</dbReference>
<keyword evidence="3" id="KW-1185">Reference proteome</keyword>
<organism evidence="2 3">
    <name type="scientific">Planotetraspora kaengkrachanensis</name>
    <dbReference type="NCBI Taxonomy" id="575193"/>
    <lineage>
        <taxon>Bacteria</taxon>
        <taxon>Bacillati</taxon>
        <taxon>Actinomycetota</taxon>
        <taxon>Actinomycetes</taxon>
        <taxon>Streptosporangiales</taxon>
        <taxon>Streptosporangiaceae</taxon>
        <taxon>Planotetraspora</taxon>
    </lineage>
</organism>
<protein>
    <submittedName>
        <fullName evidence="2">Membrane protein</fullName>
    </submittedName>
</protein>
<feature type="transmembrane region" description="Helical" evidence="1">
    <location>
        <begin position="58"/>
        <end position="79"/>
    </location>
</feature>
<proteinExistence type="predicted"/>
<dbReference type="EMBL" id="BONV01000015">
    <property type="protein sequence ID" value="GIG80729.1"/>
    <property type="molecule type" value="Genomic_DNA"/>
</dbReference>
<reference evidence="2 3" key="1">
    <citation type="submission" date="2021-01" db="EMBL/GenBank/DDBJ databases">
        <title>Whole genome shotgun sequence of Planotetraspora kaengkrachanensis NBRC 104272.</title>
        <authorList>
            <person name="Komaki H."/>
            <person name="Tamura T."/>
        </authorList>
    </citation>
    <scope>NUCLEOTIDE SEQUENCE [LARGE SCALE GENOMIC DNA]</scope>
    <source>
        <strain evidence="2 3">NBRC 104272</strain>
    </source>
</reference>
<feature type="transmembrane region" description="Helical" evidence="1">
    <location>
        <begin position="85"/>
        <end position="103"/>
    </location>
</feature>
<feature type="transmembrane region" description="Helical" evidence="1">
    <location>
        <begin position="12"/>
        <end position="37"/>
    </location>
</feature>
<keyword evidence="1" id="KW-0472">Membrane</keyword>
<dbReference type="Proteomes" id="UP000630097">
    <property type="component" value="Unassembled WGS sequence"/>
</dbReference>
<dbReference type="AlphaFoldDB" id="A0A8J3LZC4"/>
<dbReference type="InterPro" id="IPR013901">
    <property type="entry name" value="Anthrone_oxy"/>
</dbReference>
<accession>A0A8J3LZC4</accession>
<keyword evidence="1" id="KW-0812">Transmembrane</keyword>
<dbReference type="Pfam" id="PF08592">
    <property type="entry name" value="Anthrone_oxy"/>
    <property type="match status" value="1"/>
</dbReference>